<dbReference type="AlphaFoldDB" id="A0AAD8GIJ1"/>
<keyword evidence="3" id="KW-0732">Signal</keyword>
<evidence type="ECO:0000256" key="1">
    <source>
        <dbReference type="ARBA" id="ARBA00009403"/>
    </source>
</evidence>
<organism evidence="5 6">
    <name type="scientific">Acipenser oxyrinchus oxyrinchus</name>
    <dbReference type="NCBI Taxonomy" id="40147"/>
    <lineage>
        <taxon>Eukaryota</taxon>
        <taxon>Metazoa</taxon>
        <taxon>Chordata</taxon>
        <taxon>Craniata</taxon>
        <taxon>Vertebrata</taxon>
        <taxon>Euteleostomi</taxon>
        <taxon>Actinopterygii</taxon>
        <taxon>Chondrostei</taxon>
        <taxon>Acipenseriformes</taxon>
        <taxon>Acipenseridae</taxon>
        <taxon>Acipenser</taxon>
    </lineage>
</organism>
<name>A0AAD8GIJ1_ACIOX</name>
<gene>
    <name evidence="5" type="primary">CST3</name>
    <name evidence="5" type="ORF">AOXY_G2332</name>
</gene>
<dbReference type="GO" id="GO:0005737">
    <property type="term" value="C:cytoplasm"/>
    <property type="evidence" value="ECO:0007669"/>
    <property type="project" value="TreeGrafter"/>
</dbReference>
<dbReference type="Gene3D" id="3.10.450.10">
    <property type="match status" value="1"/>
</dbReference>
<dbReference type="Pfam" id="PF00031">
    <property type="entry name" value="Cystatin"/>
    <property type="match status" value="1"/>
</dbReference>
<feature type="signal peptide" evidence="3">
    <location>
        <begin position="1"/>
        <end position="21"/>
    </location>
</feature>
<dbReference type="PANTHER" id="PTHR46186">
    <property type="entry name" value="CYSTATIN"/>
    <property type="match status" value="1"/>
</dbReference>
<dbReference type="GO" id="GO:0031982">
    <property type="term" value="C:vesicle"/>
    <property type="evidence" value="ECO:0007669"/>
    <property type="project" value="TreeGrafter"/>
</dbReference>
<dbReference type="SUPFAM" id="SSF54403">
    <property type="entry name" value="Cystatin/monellin"/>
    <property type="match status" value="1"/>
</dbReference>
<reference evidence="5" key="1">
    <citation type="submission" date="2022-02" db="EMBL/GenBank/DDBJ databases">
        <title>Atlantic sturgeon de novo genome assembly.</title>
        <authorList>
            <person name="Stock M."/>
            <person name="Klopp C."/>
            <person name="Guiguen Y."/>
            <person name="Cabau C."/>
            <person name="Parinello H."/>
            <person name="Santidrian Yebra-Pimentel E."/>
            <person name="Kuhl H."/>
            <person name="Dirks R.P."/>
            <person name="Guessner J."/>
            <person name="Wuertz S."/>
            <person name="Du K."/>
            <person name="Schartl M."/>
        </authorList>
    </citation>
    <scope>NUCLEOTIDE SEQUENCE</scope>
    <source>
        <strain evidence="5">STURGEONOMICS-FGT-2020</strain>
        <tissue evidence="5">Whole blood</tissue>
    </source>
</reference>
<comment type="caution">
    <text evidence="5">The sequence shown here is derived from an EMBL/GenBank/DDBJ whole genome shotgun (WGS) entry which is preliminary data.</text>
</comment>
<dbReference type="InterPro" id="IPR046350">
    <property type="entry name" value="Cystatin_sf"/>
</dbReference>
<dbReference type="GO" id="GO:0004869">
    <property type="term" value="F:cysteine-type endopeptidase inhibitor activity"/>
    <property type="evidence" value="ECO:0007669"/>
    <property type="project" value="InterPro"/>
</dbReference>
<evidence type="ECO:0000259" key="4">
    <source>
        <dbReference type="SMART" id="SM00043"/>
    </source>
</evidence>
<dbReference type="InterPro" id="IPR000010">
    <property type="entry name" value="Cystatin_dom"/>
</dbReference>
<feature type="domain" description="Cystatin" evidence="4">
    <location>
        <begin position="40"/>
        <end position="146"/>
    </location>
</feature>
<feature type="chain" id="PRO_5042055233" evidence="3">
    <location>
        <begin position="22"/>
        <end position="147"/>
    </location>
</feature>
<proteinExistence type="inferred from homology"/>
<sequence length="147" mass="16811">MAVWQYLFLFSIISVLSISKGEEHVEEEVVEEAIKVDNVHPYGAPIQADPSSPEIQRVANAAVAEYNKINKRPNFFKLVNVKTAETQVINAIKYILNVEIRRTKCKKPNAVDLESCVLGKKTLNCYFEVHFHPSDNSYKMMYTDCKK</sequence>
<dbReference type="GO" id="GO:0005615">
    <property type="term" value="C:extracellular space"/>
    <property type="evidence" value="ECO:0007669"/>
    <property type="project" value="TreeGrafter"/>
</dbReference>
<evidence type="ECO:0000313" key="5">
    <source>
        <dbReference type="EMBL" id="KAK1174758.1"/>
    </source>
</evidence>
<dbReference type="EMBL" id="JAGXEW010000002">
    <property type="protein sequence ID" value="KAK1174758.1"/>
    <property type="molecule type" value="Genomic_DNA"/>
</dbReference>
<evidence type="ECO:0000313" key="6">
    <source>
        <dbReference type="Proteomes" id="UP001230051"/>
    </source>
</evidence>
<dbReference type="SMART" id="SM00043">
    <property type="entry name" value="CY"/>
    <property type="match status" value="1"/>
</dbReference>
<dbReference type="Proteomes" id="UP001230051">
    <property type="component" value="Unassembled WGS sequence"/>
</dbReference>
<dbReference type="FunFam" id="3.10.450.10:FF:000004">
    <property type="entry name" value="Cystatin C"/>
    <property type="match status" value="1"/>
</dbReference>
<accession>A0AAD8GIJ1</accession>
<protein>
    <submittedName>
        <fullName evidence="5">Cystatin</fullName>
    </submittedName>
</protein>
<evidence type="ECO:0000256" key="2">
    <source>
        <dbReference type="ARBA" id="ARBA00023157"/>
    </source>
</evidence>
<keyword evidence="6" id="KW-1185">Reference proteome</keyword>
<comment type="similarity">
    <text evidence="1">Belongs to the cystatin family.</text>
</comment>
<evidence type="ECO:0000256" key="3">
    <source>
        <dbReference type="SAM" id="SignalP"/>
    </source>
</evidence>
<keyword evidence="2" id="KW-1015">Disulfide bond</keyword>
<dbReference type="PANTHER" id="PTHR46186:SF13">
    <property type="entry name" value="SI:BUSM1-57F23.1"/>
    <property type="match status" value="1"/>
</dbReference>
<dbReference type="CDD" id="cd00042">
    <property type="entry name" value="CY"/>
    <property type="match status" value="1"/>
</dbReference>